<comment type="caution">
    <text evidence="3">The sequence shown here is derived from an EMBL/GenBank/DDBJ whole genome shotgun (WGS) entry which is preliminary data.</text>
</comment>
<organism evidence="3 4">
    <name type="scientific">Aphanothece hegewaldii CCALA 016</name>
    <dbReference type="NCBI Taxonomy" id="2107694"/>
    <lineage>
        <taxon>Bacteria</taxon>
        <taxon>Bacillati</taxon>
        <taxon>Cyanobacteriota</taxon>
        <taxon>Cyanophyceae</taxon>
        <taxon>Oscillatoriophycideae</taxon>
        <taxon>Chroococcales</taxon>
        <taxon>Aphanothecaceae</taxon>
        <taxon>Aphanothece</taxon>
    </lineage>
</organism>
<dbReference type="PANTHER" id="PTHR34107:SF8">
    <property type="entry name" value="UNIDENTIFIED OPEN READING FRAME"/>
    <property type="match status" value="1"/>
</dbReference>
<evidence type="ECO:0000313" key="3">
    <source>
        <dbReference type="EMBL" id="PSF36825.1"/>
    </source>
</evidence>
<reference evidence="3 4" key="2">
    <citation type="submission" date="2018-03" db="EMBL/GenBank/DDBJ databases">
        <authorList>
            <person name="Keele B.F."/>
        </authorList>
    </citation>
    <scope>NUCLEOTIDE SEQUENCE [LARGE SCALE GENOMIC DNA]</scope>
    <source>
        <strain evidence="3 4">CCALA 016</strain>
    </source>
</reference>
<dbReference type="OrthoDB" id="517930at2"/>
<name>A0A2T1LXD0_9CHRO</name>
<accession>A0A2T1LXD0</accession>
<dbReference type="AlphaFoldDB" id="A0A2T1LXD0"/>
<dbReference type="InterPro" id="IPR011335">
    <property type="entry name" value="Restrct_endonuc-II-like"/>
</dbReference>
<gene>
    <name evidence="3" type="ORF">C7H19_12730</name>
</gene>
<reference evidence="3 4" key="1">
    <citation type="submission" date="2018-03" db="EMBL/GenBank/DDBJ databases">
        <title>The ancient ancestry and fast evolution of plastids.</title>
        <authorList>
            <person name="Moore K.R."/>
            <person name="Magnabosco C."/>
            <person name="Momper L."/>
            <person name="Gold D.A."/>
            <person name="Bosak T."/>
            <person name="Fournier G.P."/>
        </authorList>
    </citation>
    <scope>NUCLEOTIDE SEQUENCE [LARGE SCALE GENOMIC DNA]</scope>
    <source>
        <strain evidence="3 4">CCALA 016</strain>
    </source>
</reference>
<evidence type="ECO:0000256" key="1">
    <source>
        <dbReference type="SAM" id="MobiDB-lite"/>
    </source>
</evidence>
<evidence type="ECO:0000313" key="4">
    <source>
        <dbReference type="Proteomes" id="UP000239001"/>
    </source>
</evidence>
<proteinExistence type="predicted"/>
<dbReference type="SUPFAM" id="SSF52980">
    <property type="entry name" value="Restriction endonuclease-like"/>
    <property type="match status" value="1"/>
</dbReference>
<feature type="domain" description="Putative restriction endonuclease" evidence="2">
    <location>
        <begin position="13"/>
        <end position="80"/>
    </location>
</feature>
<dbReference type="InterPro" id="IPR012296">
    <property type="entry name" value="Nuclease_put_TT1808"/>
</dbReference>
<keyword evidence="4" id="KW-1185">Reference proteome</keyword>
<dbReference type="Gene3D" id="3.90.1570.10">
    <property type="entry name" value="tt1808, chain A"/>
    <property type="match status" value="1"/>
</dbReference>
<protein>
    <recommendedName>
        <fullName evidence="2">Putative restriction endonuclease domain-containing protein</fullName>
    </recommendedName>
</protein>
<dbReference type="Proteomes" id="UP000239001">
    <property type="component" value="Unassembled WGS sequence"/>
</dbReference>
<dbReference type="Pfam" id="PF05685">
    <property type="entry name" value="Uma2"/>
    <property type="match status" value="1"/>
</dbReference>
<evidence type="ECO:0000259" key="2">
    <source>
        <dbReference type="Pfam" id="PF05685"/>
    </source>
</evidence>
<dbReference type="EMBL" id="PXOH01000012">
    <property type="protein sequence ID" value="PSF36825.1"/>
    <property type="molecule type" value="Genomic_DNA"/>
</dbReference>
<feature type="region of interest" description="Disordered" evidence="1">
    <location>
        <begin position="1"/>
        <end position="23"/>
    </location>
</feature>
<dbReference type="InterPro" id="IPR008538">
    <property type="entry name" value="Uma2"/>
</dbReference>
<dbReference type="PANTHER" id="PTHR34107">
    <property type="entry name" value="SLL0198 PROTEIN-RELATED"/>
    <property type="match status" value="1"/>
</dbReference>
<sequence length="89" mass="10009">MQPKNPSPLGRGVSTPEQSQTKVTKKILHSLQNGTQMGWLIDPNEQTVFVYYPNQQPEIFDEGDQLLSVPTFASELKLTVNELFSGLLY</sequence>